<dbReference type="GO" id="GO:0070681">
    <property type="term" value="P:glutaminyl-tRNAGln biosynthesis via transamidation"/>
    <property type="evidence" value="ECO:0007669"/>
    <property type="project" value="UniProtKB-UniRule"/>
</dbReference>
<dbReference type="EnsemblPlants" id="QL12p040844:mrna">
    <property type="protein sequence ID" value="QL12p040844:mrna"/>
    <property type="gene ID" value="QL12p040844"/>
</dbReference>
<reference evidence="2 3" key="1">
    <citation type="journal article" date="2016" name="G3 (Bethesda)">
        <title>First Draft Assembly and Annotation of the Genome of a California Endemic Oak Quercus lobata Nee (Fagaceae).</title>
        <authorList>
            <person name="Sork V.L."/>
            <person name="Fitz-Gibbon S.T."/>
            <person name="Puiu D."/>
            <person name="Crepeau M."/>
            <person name="Gugger P.F."/>
            <person name="Sherman R."/>
            <person name="Stevens K."/>
            <person name="Langley C.H."/>
            <person name="Pellegrini M."/>
            <person name="Salzberg S.L."/>
        </authorList>
    </citation>
    <scope>NUCLEOTIDE SEQUENCE [LARGE SCALE GENOMIC DNA]</scope>
    <source>
        <strain evidence="2 3">cv. SW786</strain>
    </source>
</reference>
<dbReference type="InterPro" id="IPR036113">
    <property type="entry name" value="Asp/Glu-ADT_sf_sub_c"/>
</dbReference>
<keyword evidence="1" id="KW-0934">Plastid</keyword>
<gene>
    <name evidence="1" type="primary">GATC</name>
    <name evidence="2" type="synonym">LOC115972463</name>
</gene>
<dbReference type="HAMAP" id="MF_00122">
    <property type="entry name" value="GatC"/>
    <property type="match status" value="1"/>
</dbReference>
<dbReference type="PANTHER" id="PTHR15004:SF0">
    <property type="entry name" value="GLUTAMYL-TRNA(GLN) AMIDOTRANSFERASE SUBUNIT C, MITOCHONDRIAL"/>
    <property type="match status" value="1"/>
</dbReference>
<dbReference type="EMBL" id="LRBV02000012">
    <property type="status" value="NOT_ANNOTATED_CDS"/>
    <property type="molecule type" value="Genomic_DNA"/>
</dbReference>
<dbReference type="GO" id="GO:0009507">
    <property type="term" value="C:chloroplast"/>
    <property type="evidence" value="ECO:0007669"/>
    <property type="project" value="UniProtKB-SubCell"/>
</dbReference>
<dbReference type="FunCoup" id="A0A7N2N5Y9">
    <property type="interactions" value="653"/>
</dbReference>
<dbReference type="GO" id="GO:0030956">
    <property type="term" value="C:glutamyl-tRNA(Gln) amidotransferase complex"/>
    <property type="evidence" value="ECO:0007669"/>
    <property type="project" value="UniProtKB-UniRule"/>
</dbReference>
<dbReference type="GO" id="GO:0006450">
    <property type="term" value="P:regulation of translational fidelity"/>
    <property type="evidence" value="ECO:0007669"/>
    <property type="project" value="InterPro"/>
</dbReference>
<keyword evidence="1" id="KW-0547">Nucleotide-binding</keyword>
<dbReference type="OrthoDB" id="2020502at2759"/>
<comment type="function">
    <text evidence="1">Allows the formation of correctly charged Gln-tRNA(Gln) through the transamidation of misacylated Glu-tRNA(Gln) in chloroplasts and mitochondria. The reaction takes place in the presence of glutamine and ATP through an activated gamma-phospho-Glu-tRNA(Gln).</text>
</comment>
<comment type="catalytic activity">
    <reaction evidence="1">
        <text>L-glutamyl-tRNA(Gln) + L-glutamine + ATP + H2O = L-glutaminyl-tRNA(Gln) + L-glutamate + ADP + phosphate + H(+)</text>
        <dbReference type="Rhea" id="RHEA:17521"/>
        <dbReference type="Rhea" id="RHEA-COMP:9681"/>
        <dbReference type="Rhea" id="RHEA-COMP:9684"/>
        <dbReference type="ChEBI" id="CHEBI:15377"/>
        <dbReference type="ChEBI" id="CHEBI:15378"/>
        <dbReference type="ChEBI" id="CHEBI:29985"/>
        <dbReference type="ChEBI" id="CHEBI:30616"/>
        <dbReference type="ChEBI" id="CHEBI:43474"/>
        <dbReference type="ChEBI" id="CHEBI:58359"/>
        <dbReference type="ChEBI" id="CHEBI:78520"/>
        <dbReference type="ChEBI" id="CHEBI:78521"/>
        <dbReference type="ChEBI" id="CHEBI:456216"/>
    </reaction>
</comment>
<evidence type="ECO:0000313" key="3">
    <source>
        <dbReference type="Proteomes" id="UP000594261"/>
    </source>
</evidence>
<dbReference type="GO" id="GO:0032543">
    <property type="term" value="P:mitochondrial translation"/>
    <property type="evidence" value="ECO:0007669"/>
    <property type="project" value="UniProtKB-UniRule"/>
</dbReference>
<evidence type="ECO:0000313" key="2">
    <source>
        <dbReference type="EnsemblPlants" id="QL12p040844:mrna"/>
    </source>
</evidence>
<sequence length="157" mass="17687">MGSKALLMLKGVSSIAPKNQIFNFNCKSSRSSNSSFSFSKVVINHDKNNKVRRCSTTITQSSLEPPNVSRLAETARISLTPNEVEEFAPKIRQVIDWFGQLQDVDLHSIEPSIRADTEDSNLRDDIPETFENRESMIAAVPSYEEPYIKVPKVLNKE</sequence>
<dbReference type="AlphaFoldDB" id="A0A7N2N5Y9"/>
<comment type="subcellular location">
    <subcellularLocation>
        <location evidence="1">Mitochondrion</location>
    </subcellularLocation>
    <subcellularLocation>
        <location evidence="1">Plastid</location>
        <location evidence="1">Chloroplast</location>
    </subcellularLocation>
</comment>
<proteinExistence type="inferred from homology"/>
<keyword evidence="1" id="KW-0648">Protein biosynthesis</keyword>
<dbReference type="Gene3D" id="1.10.20.60">
    <property type="entry name" value="Glu-tRNAGln amidotransferase C subunit, N-terminal domain"/>
    <property type="match status" value="1"/>
</dbReference>
<dbReference type="PANTHER" id="PTHR15004">
    <property type="entry name" value="GLUTAMYL-TRNA(GLN) AMIDOTRANSFERASE SUBUNIT C, MITOCHONDRIAL"/>
    <property type="match status" value="1"/>
</dbReference>
<dbReference type="OMA" id="NAVWHRR"/>
<keyword evidence="3" id="KW-1185">Reference proteome</keyword>
<keyword evidence="1" id="KW-0496">Mitochondrion</keyword>
<name>A0A7N2N5Y9_QUELO</name>
<dbReference type="Gramene" id="QL12p040844:mrna">
    <property type="protein sequence ID" value="QL12p040844:mrna"/>
    <property type="gene ID" value="QL12p040844"/>
</dbReference>
<comment type="subunit">
    <text evidence="1">Subunit of the heterotrimeric GatCAB amidotransferase (AdT) complex, composed of A, B and C subunits.</text>
</comment>
<dbReference type="Pfam" id="PF02686">
    <property type="entry name" value="GatC"/>
    <property type="match status" value="1"/>
</dbReference>
<dbReference type="GO" id="GO:0050567">
    <property type="term" value="F:glutaminyl-tRNA synthase (glutamine-hydrolyzing) activity"/>
    <property type="evidence" value="ECO:0007669"/>
    <property type="project" value="UniProtKB-UniRule"/>
</dbReference>
<keyword evidence="1" id="KW-0150">Chloroplast</keyword>
<dbReference type="NCBIfam" id="TIGR00135">
    <property type="entry name" value="gatC"/>
    <property type="match status" value="1"/>
</dbReference>
<comment type="similarity">
    <text evidence="1">Belongs to the GatC family.</text>
</comment>
<reference evidence="2" key="2">
    <citation type="submission" date="2021-01" db="UniProtKB">
        <authorList>
            <consortium name="EnsemblPlants"/>
        </authorList>
    </citation>
    <scope>IDENTIFICATION</scope>
</reference>
<dbReference type="Proteomes" id="UP000594261">
    <property type="component" value="Chromosome 12"/>
</dbReference>
<dbReference type="SUPFAM" id="SSF141000">
    <property type="entry name" value="Glu-tRNAGln amidotransferase C subunit"/>
    <property type="match status" value="1"/>
</dbReference>
<dbReference type="InterPro" id="IPR003837">
    <property type="entry name" value="GatC"/>
</dbReference>
<dbReference type="GO" id="GO:0005739">
    <property type="term" value="C:mitochondrion"/>
    <property type="evidence" value="ECO:0007669"/>
    <property type="project" value="UniProtKB-SubCell"/>
</dbReference>
<keyword evidence="1" id="KW-0067">ATP-binding</keyword>
<dbReference type="EC" id="6.3.5.-" evidence="1"/>
<evidence type="ECO:0000256" key="1">
    <source>
        <dbReference type="HAMAP-Rule" id="MF_03149"/>
    </source>
</evidence>
<keyword evidence="1" id="KW-0436">Ligase</keyword>
<accession>A0A7N2N5Y9</accession>
<dbReference type="GO" id="GO:0005524">
    <property type="term" value="F:ATP binding"/>
    <property type="evidence" value="ECO:0007669"/>
    <property type="project" value="UniProtKB-KW"/>
</dbReference>
<organism evidence="2 3">
    <name type="scientific">Quercus lobata</name>
    <name type="common">Valley oak</name>
    <dbReference type="NCBI Taxonomy" id="97700"/>
    <lineage>
        <taxon>Eukaryota</taxon>
        <taxon>Viridiplantae</taxon>
        <taxon>Streptophyta</taxon>
        <taxon>Embryophyta</taxon>
        <taxon>Tracheophyta</taxon>
        <taxon>Spermatophyta</taxon>
        <taxon>Magnoliopsida</taxon>
        <taxon>eudicotyledons</taxon>
        <taxon>Gunneridae</taxon>
        <taxon>Pentapetalae</taxon>
        <taxon>rosids</taxon>
        <taxon>fabids</taxon>
        <taxon>Fagales</taxon>
        <taxon>Fagaceae</taxon>
        <taxon>Quercus</taxon>
    </lineage>
</organism>
<dbReference type="InParanoid" id="A0A7N2N5Y9"/>
<protein>
    <recommendedName>
        <fullName evidence="1">Glutamyl-tRNA(Gln) amidotransferase subunit C, chloroplastic/mitochondrial</fullName>
        <shortName evidence="1">Glu-AdT subunit C</shortName>
        <ecNumber evidence="1">6.3.5.-</ecNumber>
    </recommendedName>
</protein>